<evidence type="ECO:0000256" key="3">
    <source>
        <dbReference type="ARBA" id="ARBA00022553"/>
    </source>
</evidence>
<keyword evidence="11" id="KW-1185">Reference proteome</keyword>
<evidence type="ECO:0000313" key="11">
    <source>
        <dbReference type="Proteomes" id="UP000440224"/>
    </source>
</evidence>
<evidence type="ECO:0000259" key="9">
    <source>
        <dbReference type="PROSITE" id="PS50109"/>
    </source>
</evidence>
<evidence type="ECO:0000313" key="10">
    <source>
        <dbReference type="EMBL" id="MRG95039.1"/>
    </source>
</evidence>
<feature type="domain" description="Histidine kinase" evidence="9">
    <location>
        <begin position="682"/>
        <end position="904"/>
    </location>
</feature>
<dbReference type="SMART" id="SM00388">
    <property type="entry name" value="HisKA"/>
    <property type="match status" value="1"/>
</dbReference>
<dbReference type="InterPro" id="IPR036097">
    <property type="entry name" value="HisK_dim/P_sf"/>
</dbReference>
<evidence type="ECO:0000256" key="6">
    <source>
        <dbReference type="ARBA" id="ARBA00023012"/>
    </source>
</evidence>
<gene>
    <name evidence="10" type="ORF">GF068_24415</name>
</gene>
<evidence type="ECO:0000256" key="5">
    <source>
        <dbReference type="ARBA" id="ARBA00022777"/>
    </source>
</evidence>
<dbReference type="EMBL" id="WJIE01000007">
    <property type="protein sequence ID" value="MRG95039.1"/>
    <property type="molecule type" value="Genomic_DNA"/>
</dbReference>
<evidence type="ECO:0000256" key="4">
    <source>
        <dbReference type="ARBA" id="ARBA00022679"/>
    </source>
</evidence>
<dbReference type="SUPFAM" id="SSF55874">
    <property type="entry name" value="ATPase domain of HSP90 chaperone/DNA topoisomerase II/histidine kinase"/>
    <property type="match status" value="1"/>
</dbReference>
<reference evidence="10 11" key="1">
    <citation type="submission" date="2019-10" db="EMBL/GenBank/DDBJ databases">
        <title>A soil myxobacterium in the family Polyangiaceae.</title>
        <authorList>
            <person name="Li Y."/>
            <person name="Wang J."/>
        </authorList>
    </citation>
    <scope>NUCLEOTIDE SEQUENCE [LARGE SCALE GENOMIC DNA]</scope>
    <source>
        <strain evidence="10 11">DSM 14734</strain>
    </source>
</reference>
<feature type="transmembrane region" description="Helical" evidence="8">
    <location>
        <begin position="73"/>
        <end position="95"/>
    </location>
</feature>
<dbReference type="CDD" id="cd16922">
    <property type="entry name" value="HATPase_EvgS-ArcB-TorS-like"/>
    <property type="match status" value="1"/>
</dbReference>
<dbReference type="Gene3D" id="1.10.4160.10">
    <property type="entry name" value="Hydantoin permease"/>
    <property type="match status" value="1"/>
</dbReference>
<feature type="transmembrane region" description="Helical" evidence="8">
    <location>
        <begin position="107"/>
        <end position="132"/>
    </location>
</feature>
<dbReference type="SMART" id="SM00387">
    <property type="entry name" value="HATPase_c"/>
    <property type="match status" value="1"/>
</dbReference>
<keyword evidence="5 10" id="KW-0418">Kinase</keyword>
<keyword evidence="8" id="KW-0472">Membrane</keyword>
<dbReference type="InterPro" id="IPR004358">
    <property type="entry name" value="Sig_transdc_His_kin-like_C"/>
</dbReference>
<name>A0A6N7PSY7_9BACT</name>
<feature type="transmembrane region" description="Helical" evidence="8">
    <location>
        <begin position="256"/>
        <end position="274"/>
    </location>
</feature>
<dbReference type="RefSeq" id="WP_153821870.1">
    <property type="nucleotide sequence ID" value="NZ_WJIE01000007.1"/>
</dbReference>
<feature type="transmembrane region" description="Helical" evidence="8">
    <location>
        <begin position="455"/>
        <end position="475"/>
    </location>
</feature>
<comment type="caution">
    <text evidence="10">The sequence shown here is derived from an EMBL/GenBank/DDBJ whole genome shotgun (WGS) entry which is preliminary data.</text>
</comment>
<keyword evidence="8" id="KW-1133">Transmembrane helix</keyword>
<feature type="transmembrane region" description="Helical" evidence="8">
    <location>
        <begin position="359"/>
        <end position="379"/>
    </location>
</feature>
<accession>A0A6N7PSY7</accession>
<keyword evidence="4" id="KW-0808">Transferase</keyword>
<keyword evidence="8" id="KW-0812">Transmembrane</keyword>
<feature type="transmembrane region" description="Helical" evidence="8">
    <location>
        <begin position="176"/>
        <end position="194"/>
    </location>
</feature>
<feature type="coiled-coil region" evidence="7">
    <location>
        <begin position="627"/>
        <end position="675"/>
    </location>
</feature>
<evidence type="ECO:0000256" key="1">
    <source>
        <dbReference type="ARBA" id="ARBA00000085"/>
    </source>
</evidence>
<evidence type="ECO:0000256" key="8">
    <source>
        <dbReference type="SAM" id="Phobius"/>
    </source>
</evidence>
<dbReference type="PROSITE" id="PS50109">
    <property type="entry name" value="HIS_KIN"/>
    <property type="match status" value="1"/>
</dbReference>
<dbReference type="EC" id="2.7.13.3" evidence="2"/>
<dbReference type="FunFam" id="3.30.565.10:FF:000010">
    <property type="entry name" value="Sensor histidine kinase RcsC"/>
    <property type="match status" value="1"/>
</dbReference>
<dbReference type="Gene3D" id="3.30.565.10">
    <property type="entry name" value="Histidine kinase-like ATPase, C-terminal domain"/>
    <property type="match status" value="1"/>
</dbReference>
<dbReference type="InterPro" id="IPR003661">
    <property type="entry name" value="HisK_dim/P_dom"/>
</dbReference>
<dbReference type="PRINTS" id="PR00344">
    <property type="entry name" value="BCTRLSENSOR"/>
</dbReference>
<dbReference type="InterPro" id="IPR050736">
    <property type="entry name" value="Sensor_HK_Regulatory"/>
</dbReference>
<organism evidence="10 11">
    <name type="scientific">Polyangium spumosum</name>
    <dbReference type="NCBI Taxonomy" id="889282"/>
    <lineage>
        <taxon>Bacteria</taxon>
        <taxon>Pseudomonadati</taxon>
        <taxon>Myxococcota</taxon>
        <taxon>Polyangia</taxon>
        <taxon>Polyangiales</taxon>
        <taxon>Polyangiaceae</taxon>
        <taxon>Polyangium</taxon>
    </lineage>
</organism>
<feature type="transmembrane region" description="Helical" evidence="8">
    <location>
        <begin position="42"/>
        <end position="67"/>
    </location>
</feature>
<comment type="catalytic activity">
    <reaction evidence="1">
        <text>ATP + protein L-histidine = ADP + protein N-phospho-L-histidine.</text>
        <dbReference type="EC" id="2.7.13.3"/>
    </reaction>
</comment>
<proteinExistence type="predicted"/>
<keyword evidence="7" id="KW-0175">Coiled coil</keyword>
<dbReference type="InterPro" id="IPR036890">
    <property type="entry name" value="HATPase_C_sf"/>
</dbReference>
<feature type="transmembrane region" description="Helical" evidence="8">
    <location>
        <begin position="426"/>
        <end position="449"/>
    </location>
</feature>
<dbReference type="PANTHER" id="PTHR43711">
    <property type="entry name" value="TWO-COMPONENT HISTIDINE KINASE"/>
    <property type="match status" value="1"/>
</dbReference>
<sequence length="908" mass="99796">MQLVRQIVRERREYNSWVANETMEDYSLRYAPRSFRKWSPLLLANTALGGISFLALEAIGGSLAVNYGFSNSFWAILVCSAIIFATGVPITYYAAKYNLDMDLLTRGAGFGYIGSTITSLIYASFTFIFFALEASIMAQALELWLGLPLVAGYLVSSLCIIPLVLFGVTLINRFQLWTQPIWLILMVLPFVYVFREDPAALEGWTSFAGKSPSGAHFDPILFGLAANVSFSLIVQIGEQVDYLRFMPDKTKSNRKVWWFALLAAGPGWILLGGAKQLAGAFLASLAIRHGTSVEQALQPIWMYVTGYEYVFSSRSVMIGVGILFVLVSQLKINVTNAYAGSLAWSNFFSRLSHSHPGRVVWLVFNVAIALLLMVFGVFHTLDKVLALYSNVAIAWIGAIVADLVVNKPLGFSPKYIEFKRAHLYDINPVGFGSMGAASVVSMLCYAGVFGQAGKAYSSFIALGLAFVLSPLIAVATKGKYYIARPNEHFTNDKAHGSEACCICEHAYEPQDMAHCPVYQGSICSLCCTLDGRCHDACKSKPTGRRRITTFLEGKLAPRLASRLFRFAAVYAGMAFAGAMVFFLFHQASDVHGEARAALGRTLTGLYAATVVLIGVGAWWLVLSWESRELVEEELDRQNTELEQEIKEHEKTEVALRHARAEAEALAREAGAANQAKSQFLANMSHELRTPLNAIIGYSEMLEEEAEDGGYTPIVPDLGKIRQAGKQLLMLVDDVLDLSKIEANRMVLDPQRFNLSALLEEVRATVQPMVDRNGNTLRVETTDTPIEMVADRKRVVQTLNNLLSNAAKFTKGGRIVLRASRAEDPGRPRVRLVVEDEGIGMSPEQQARLFQPFTQADLTTSRKYGGTGLGLSITKRLVEMMGGTIEMTSELGEGTTFTVTLPLAAAADE</sequence>
<keyword evidence="6" id="KW-0902">Two-component regulatory system</keyword>
<dbReference type="Proteomes" id="UP000440224">
    <property type="component" value="Unassembled WGS sequence"/>
</dbReference>
<dbReference type="PANTHER" id="PTHR43711:SF26">
    <property type="entry name" value="SENSOR HISTIDINE KINASE RCSC"/>
    <property type="match status" value="1"/>
</dbReference>
<dbReference type="InterPro" id="IPR005467">
    <property type="entry name" value="His_kinase_dom"/>
</dbReference>
<feature type="transmembrane region" description="Helical" evidence="8">
    <location>
        <begin position="385"/>
        <end position="405"/>
    </location>
</feature>
<dbReference type="InterPro" id="IPR003594">
    <property type="entry name" value="HATPase_dom"/>
</dbReference>
<dbReference type="OrthoDB" id="5479699at2"/>
<feature type="transmembrane region" description="Helical" evidence="8">
    <location>
        <begin position="309"/>
        <end position="327"/>
    </location>
</feature>
<dbReference type="Gene3D" id="1.10.287.130">
    <property type="match status" value="1"/>
</dbReference>
<dbReference type="GO" id="GO:0000155">
    <property type="term" value="F:phosphorelay sensor kinase activity"/>
    <property type="evidence" value="ECO:0007669"/>
    <property type="project" value="InterPro"/>
</dbReference>
<feature type="transmembrane region" description="Helical" evidence="8">
    <location>
        <begin position="604"/>
        <end position="622"/>
    </location>
</feature>
<keyword evidence="3" id="KW-0597">Phosphoprotein</keyword>
<dbReference type="Pfam" id="PF02518">
    <property type="entry name" value="HATPase_c"/>
    <property type="match status" value="1"/>
</dbReference>
<dbReference type="AlphaFoldDB" id="A0A6N7PSY7"/>
<evidence type="ECO:0000256" key="2">
    <source>
        <dbReference type="ARBA" id="ARBA00012438"/>
    </source>
</evidence>
<dbReference type="Pfam" id="PF00512">
    <property type="entry name" value="HisKA"/>
    <property type="match status" value="1"/>
</dbReference>
<feature type="transmembrane region" description="Helical" evidence="8">
    <location>
        <begin position="563"/>
        <end position="584"/>
    </location>
</feature>
<feature type="transmembrane region" description="Helical" evidence="8">
    <location>
        <begin position="214"/>
        <end position="236"/>
    </location>
</feature>
<feature type="transmembrane region" description="Helical" evidence="8">
    <location>
        <begin position="144"/>
        <end position="169"/>
    </location>
</feature>
<dbReference type="SUPFAM" id="SSF47384">
    <property type="entry name" value="Homodimeric domain of signal transducing histidine kinase"/>
    <property type="match status" value="1"/>
</dbReference>
<evidence type="ECO:0000256" key="7">
    <source>
        <dbReference type="SAM" id="Coils"/>
    </source>
</evidence>
<protein>
    <recommendedName>
        <fullName evidence="2">histidine kinase</fullName>
        <ecNumber evidence="2">2.7.13.3</ecNumber>
    </recommendedName>
</protein>
<dbReference type="CDD" id="cd00082">
    <property type="entry name" value="HisKA"/>
    <property type="match status" value="1"/>
</dbReference>